<dbReference type="Proteomes" id="UP000007969">
    <property type="component" value="Chromosome"/>
</dbReference>
<accession>B9E3P8</accession>
<dbReference type="KEGG" id="ckr:CKR_2072"/>
<reference evidence="2" key="1">
    <citation type="submission" date="2005-09" db="EMBL/GenBank/DDBJ databases">
        <title>Complete genome sequence of Clostridium kluyveri and comparative genomics of Clostridia species.</title>
        <authorList>
            <person name="Inui M."/>
            <person name="Nonaka H."/>
            <person name="Shinoda Y."/>
            <person name="Ikenaga Y."/>
            <person name="Abe M."/>
            <person name="Naito K."/>
            <person name="Vertes A.A."/>
            <person name="Yukawa H."/>
        </authorList>
    </citation>
    <scope>NUCLEOTIDE SEQUENCE [LARGE SCALE GENOMIC DNA]</scope>
    <source>
        <strain evidence="2">NBRC 12016</strain>
    </source>
</reference>
<dbReference type="AlphaFoldDB" id="B9E3P8"/>
<protein>
    <submittedName>
        <fullName evidence="1">Uncharacterized protein</fullName>
    </submittedName>
</protein>
<organism evidence="1 2">
    <name type="scientific">Clostridium kluyveri (strain NBRC 12016)</name>
    <dbReference type="NCBI Taxonomy" id="583346"/>
    <lineage>
        <taxon>Bacteria</taxon>
        <taxon>Bacillati</taxon>
        <taxon>Bacillota</taxon>
        <taxon>Clostridia</taxon>
        <taxon>Eubacteriales</taxon>
        <taxon>Clostridiaceae</taxon>
        <taxon>Clostridium</taxon>
    </lineage>
</organism>
<name>B9E3P8_CLOK1</name>
<evidence type="ECO:0000313" key="2">
    <source>
        <dbReference type="Proteomes" id="UP000007969"/>
    </source>
</evidence>
<proteinExistence type="predicted"/>
<gene>
    <name evidence="1" type="ordered locus">CKR_2072</name>
</gene>
<dbReference type="EMBL" id="AP009049">
    <property type="protein sequence ID" value="BAH07123.1"/>
    <property type="molecule type" value="Genomic_DNA"/>
</dbReference>
<dbReference type="HOGENOM" id="CLU_177744_0_0_9"/>
<evidence type="ECO:0000313" key="1">
    <source>
        <dbReference type="EMBL" id="BAH07123.1"/>
    </source>
</evidence>
<sequence>MNVIMGKKHVVKSQIIKDKKDKIEKIFSDLGKSLNLEGFIKTFKENYPEDWNSIVKRYKEHKRLSKKGKKYPMPEPDKYLENIYNNYISTISDS</sequence>